<dbReference type="InterPro" id="IPR050345">
    <property type="entry name" value="Aliph_Amidase/BUP"/>
</dbReference>
<evidence type="ECO:0000313" key="4">
    <source>
        <dbReference type="EMBL" id="ERJ96122.1"/>
    </source>
</evidence>
<reference evidence="4 5" key="1">
    <citation type="submission" date="2013-07" db="EMBL/GenBank/DDBJ databases">
        <authorList>
            <person name="Weinstock G."/>
            <person name="Sodergren E."/>
            <person name="Wylie T."/>
            <person name="Fulton L."/>
            <person name="Fulton R."/>
            <person name="Fronick C."/>
            <person name="O'Laughlin M."/>
            <person name="Godfrey J."/>
            <person name="Miner T."/>
            <person name="Herter B."/>
            <person name="Appelbaum E."/>
            <person name="Cordes M."/>
            <person name="Lek S."/>
            <person name="Wollam A."/>
            <person name="Pepin K.H."/>
            <person name="Palsikar V.B."/>
            <person name="Mitreva M."/>
            <person name="Wilson R.K."/>
        </authorList>
    </citation>
    <scope>NUCLEOTIDE SEQUENCE [LARGE SCALE GENOMIC DNA]</scope>
    <source>
        <strain evidence="4 5">ATCC 27760</strain>
    </source>
</reference>
<sequence length="299" mass="33376">MRKVTVAAIQMACSPDAAENRRTAEAMVRQAAGNGAQIILLPELFETPYFCQERRYASYELATTPAENPAIAQLRKVAAELQVVLPVSFYEKAGTALYNSIAIIDADGSVLGIYRKTHIPDDHFYQEKFYFTPGDTGFKVWNTRYARIGVGICWDQWFPEAARCMALAGAELLFYPTAIGSEPILEVDSAPHWQRCMQGHAAANLMPVIAANRIGTEHITPDEENQQQTSSLSFYGTSFLTDGTGAVLQQLGRDEAGIAMQTYDLDELEEMRMSWGVFRDRRPEYYRAISTPPTVVLPR</sequence>
<keyword evidence="1" id="KW-0378">Hydrolase</keyword>
<dbReference type="CDD" id="cd07573">
    <property type="entry name" value="CPA"/>
    <property type="match status" value="1"/>
</dbReference>
<dbReference type="HOGENOM" id="CLU_030130_4_0_9"/>
<dbReference type="AlphaFoldDB" id="U2KV17"/>
<organism evidence="4 5">
    <name type="scientific">Ruminococcus callidus ATCC 27760</name>
    <dbReference type="NCBI Taxonomy" id="411473"/>
    <lineage>
        <taxon>Bacteria</taxon>
        <taxon>Bacillati</taxon>
        <taxon>Bacillota</taxon>
        <taxon>Clostridia</taxon>
        <taxon>Eubacteriales</taxon>
        <taxon>Oscillospiraceae</taxon>
        <taxon>Ruminococcus</taxon>
    </lineage>
</organism>
<dbReference type="OrthoDB" id="9811121at2"/>
<dbReference type="Pfam" id="PF00795">
    <property type="entry name" value="CN_hydrolase"/>
    <property type="match status" value="1"/>
</dbReference>
<comment type="caution">
    <text evidence="4">The sequence shown here is derived from an EMBL/GenBank/DDBJ whole genome shotgun (WGS) entry which is preliminary data.</text>
</comment>
<gene>
    <name evidence="4" type="ORF">RUMCAL_01533</name>
</gene>
<evidence type="ECO:0000256" key="2">
    <source>
        <dbReference type="ARBA" id="ARBA00034122"/>
    </source>
</evidence>
<dbReference type="PROSITE" id="PS50263">
    <property type="entry name" value="CN_HYDROLASE"/>
    <property type="match status" value="1"/>
</dbReference>
<dbReference type="SUPFAM" id="SSF56317">
    <property type="entry name" value="Carbon-nitrogen hydrolase"/>
    <property type="match status" value="1"/>
</dbReference>
<dbReference type="InterPro" id="IPR003010">
    <property type="entry name" value="C-N_Hydrolase"/>
</dbReference>
<keyword evidence="5" id="KW-1185">Reference proteome</keyword>
<dbReference type="PANTHER" id="PTHR43674:SF2">
    <property type="entry name" value="BETA-UREIDOPROPIONASE"/>
    <property type="match status" value="1"/>
</dbReference>
<evidence type="ECO:0000256" key="1">
    <source>
        <dbReference type="ARBA" id="ARBA00022801"/>
    </source>
</evidence>
<dbReference type="NCBIfam" id="TIGR03381">
    <property type="entry name" value="agmatine_aguB"/>
    <property type="match status" value="1"/>
</dbReference>
<dbReference type="eggNOG" id="COG0388">
    <property type="taxonomic scope" value="Bacteria"/>
</dbReference>
<dbReference type="GO" id="GO:0050126">
    <property type="term" value="F:N-carbamoylputrescine amidase activity"/>
    <property type="evidence" value="ECO:0007669"/>
    <property type="project" value="InterPro"/>
</dbReference>
<proteinExistence type="inferred from homology"/>
<dbReference type="EMBL" id="AWVF01000186">
    <property type="protein sequence ID" value="ERJ96122.1"/>
    <property type="molecule type" value="Genomic_DNA"/>
</dbReference>
<feature type="domain" description="CN hydrolase" evidence="3">
    <location>
        <begin position="4"/>
        <end position="265"/>
    </location>
</feature>
<dbReference type="Proteomes" id="UP000016662">
    <property type="component" value="Unassembled WGS sequence"/>
</dbReference>
<protein>
    <submittedName>
        <fullName evidence="4">N-carbamoylputrescine amidase</fullName>
    </submittedName>
</protein>
<dbReference type="PATRIC" id="fig|411473.3.peg.1246"/>
<dbReference type="STRING" id="411473.RUMCAL_01533"/>
<dbReference type="Gene3D" id="3.60.110.10">
    <property type="entry name" value="Carbon-nitrogen hydrolase"/>
    <property type="match status" value="1"/>
</dbReference>
<dbReference type="InterPro" id="IPR017755">
    <property type="entry name" value="N-carbamoylputrescine_amidase"/>
</dbReference>
<evidence type="ECO:0000313" key="5">
    <source>
        <dbReference type="Proteomes" id="UP000016662"/>
    </source>
</evidence>
<evidence type="ECO:0000259" key="3">
    <source>
        <dbReference type="PROSITE" id="PS50263"/>
    </source>
</evidence>
<dbReference type="RefSeq" id="WP_021683004.1">
    <property type="nucleotide sequence ID" value="NZ_KI260452.1"/>
</dbReference>
<dbReference type="GO" id="GO:0033388">
    <property type="term" value="P:putrescine biosynthetic process from arginine"/>
    <property type="evidence" value="ECO:0007669"/>
    <property type="project" value="TreeGrafter"/>
</dbReference>
<comment type="similarity">
    <text evidence="2">Belongs to the carbon-nitrogen hydrolase superfamily.</text>
</comment>
<dbReference type="InterPro" id="IPR036526">
    <property type="entry name" value="C-N_Hydrolase_sf"/>
</dbReference>
<dbReference type="PANTHER" id="PTHR43674">
    <property type="entry name" value="NITRILASE C965.09-RELATED"/>
    <property type="match status" value="1"/>
</dbReference>
<name>U2KV17_9FIRM</name>
<accession>U2KV17</accession>